<gene>
    <name evidence="2" type="ORF">AVEN_95246_1</name>
</gene>
<feature type="region of interest" description="Disordered" evidence="1">
    <location>
        <begin position="1"/>
        <end position="43"/>
    </location>
</feature>
<name>A0A4Y2DHB8_ARAVE</name>
<keyword evidence="3" id="KW-1185">Reference proteome</keyword>
<protein>
    <submittedName>
        <fullName evidence="2">Uncharacterized protein</fullName>
    </submittedName>
</protein>
<evidence type="ECO:0000313" key="2">
    <source>
        <dbReference type="EMBL" id="GBM15609.1"/>
    </source>
</evidence>
<reference evidence="2 3" key="1">
    <citation type="journal article" date="2019" name="Sci. Rep.">
        <title>Orb-weaving spider Araneus ventricosus genome elucidates the spidroin gene catalogue.</title>
        <authorList>
            <person name="Kono N."/>
            <person name="Nakamura H."/>
            <person name="Ohtoshi R."/>
            <person name="Moran D.A.P."/>
            <person name="Shinohara A."/>
            <person name="Yoshida Y."/>
            <person name="Fujiwara M."/>
            <person name="Mori M."/>
            <person name="Tomita M."/>
            <person name="Arakawa K."/>
        </authorList>
    </citation>
    <scope>NUCLEOTIDE SEQUENCE [LARGE SCALE GENOMIC DNA]</scope>
</reference>
<dbReference type="EMBL" id="BGPR01000362">
    <property type="protein sequence ID" value="GBM15609.1"/>
    <property type="molecule type" value="Genomic_DNA"/>
</dbReference>
<organism evidence="2 3">
    <name type="scientific">Araneus ventricosus</name>
    <name type="common">Orbweaver spider</name>
    <name type="synonym">Epeira ventricosa</name>
    <dbReference type="NCBI Taxonomy" id="182803"/>
    <lineage>
        <taxon>Eukaryota</taxon>
        <taxon>Metazoa</taxon>
        <taxon>Ecdysozoa</taxon>
        <taxon>Arthropoda</taxon>
        <taxon>Chelicerata</taxon>
        <taxon>Arachnida</taxon>
        <taxon>Araneae</taxon>
        <taxon>Araneomorphae</taxon>
        <taxon>Entelegynae</taxon>
        <taxon>Araneoidea</taxon>
        <taxon>Araneidae</taxon>
        <taxon>Araneus</taxon>
    </lineage>
</organism>
<feature type="compositionally biased region" description="Polar residues" evidence="1">
    <location>
        <begin position="13"/>
        <end position="34"/>
    </location>
</feature>
<evidence type="ECO:0000313" key="3">
    <source>
        <dbReference type="Proteomes" id="UP000499080"/>
    </source>
</evidence>
<comment type="caution">
    <text evidence="2">The sequence shown here is derived from an EMBL/GenBank/DDBJ whole genome shotgun (WGS) entry which is preliminary data.</text>
</comment>
<sequence>MALDILGPLPVTTKGNRVQRSLRQAKSNSHQSANPYRATDQVRCNETAGTQSLKREQLLQSWKVASQQCRSYGWEERFYKVKHGVTSASLARMTCGDKLTDENASGDK</sequence>
<accession>A0A4Y2DHB8</accession>
<proteinExistence type="predicted"/>
<dbReference type="Proteomes" id="UP000499080">
    <property type="component" value="Unassembled WGS sequence"/>
</dbReference>
<dbReference type="AlphaFoldDB" id="A0A4Y2DHB8"/>
<evidence type="ECO:0000256" key="1">
    <source>
        <dbReference type="SAM" id="MobiDB-lite"/>
    </source>
</evidence>